<protein>
    <submittedName>
        <fullName evidence="7">MFS transporter</fullName>
    </submittedName>
</protein>
<comment type="subcellular location">
    <subcellularLocation>
        <location evidence="1">Cell membrane</location>
        <topology evidence="1">Multi-pass membrane protein</topology>
    </subcellularLocation>
</comment>
<dbReference type="Gene3D" id="1.20.1250.20">
    <property type="entry name" value="MFS general substrate transporter like domains"/>
    <property type="match status" value="1"/>
</dbReference>
<evidence type="ECO:0000256" key="6">
    <source>
        <dbReference type="SAM" id="Phobius"/>
    </source>
</evidence>
<evidence type="ECO:0000313" key="7">
    <source>
        <dbReference type="EMBL" id="UQS87291.1"/>
    </source>
</evidence>
<dbReference type="CDD" id="cd06173">
    <property type="entry name" value="MFS_MefA_like"/>
    <property type="match status" value="1"/>
</dbReference>
<dbReference type="PANTHER" id="PTHR23513">
    <property type="entry name" value="INTEGRAL MEMBRANE EFFLUX PROTEIN-RELATED"/>
    <property type="match status" value="1"/>
</dbReference>
<proteinExistence type="predicted"/>
<evidence type="ECO:0000313" key="8">
    <source>
        <dbReference type="Proteomes" id="UP000831181"/>
    </source>
</evidence>
<dbReference type="PANTHER" id="PTHR23513:SF6">
    <property type="entry name" value="MAJOR FACILITATOR SUPERFAMILY ASSOCIATED DOMAIN-CONTAINING PROTEIN"/>
    <property type="match status" value="1"/>
</dbReference>
<dbReference type="InterPro" id="IPR036259">
    <property type="entry name" value="MFS_trans_sf"/>
</dbReference>
<keyword evidence="5 6" id="KW-0472">Membrane</keyword>
<dbReference type="Pfam" id="PF07690">
    <property type="entry name" value="MFS_1"/>
    <property type="match status" value="1"/>
</dbReference>
<sequence>MNSSPATLPTISNHDSKIQIIKDAISNFISAFTGNMFSMALGLMLLDQTKLPISFGMTSIIAPIVSIAFMVPIGNWVDTYRHKHLLVISSTLRIIIIAIFYATMGLFSGMALFIPVALLLTGTSISANLSLTAYSASVHELVNDDFIQKLSSISQSASALSTILAPLFAVGIYSFLGFDFFIIMELIANLVALLILLSMKFHYVKVVEERPTTSEGTQFAKFKAVLSYINQEKIFKYTIVAGLVVNFVYSSLTVGYPYIIKTELHLGNGPLGILNAASSIGILIGSLFTIMLSKVRYRYKFMVPFILMNVFIALIGLTFIIHPSQVTVSIIGGTLSVLFGIATSLINITLQVLIQKTVANDMLGRVMSLDQSLSMSIMPLGVLTYSILFGFIRPGGLILIINGVLMSIYILLLTPFFLRYFKDHHM</sequence>
<evidence type="ECO:0000256" key="5">
    <source>
        <dbReference type="ARBA" id="ARBA00023136"/>
    </source>
</evidence>
<feature type="transmembrane region" description="Helical" evidence="6">
    <location>
        <begin position="237"/>
        <end position="259"/>
    </location>
</feature>
<accession>A0A976RTD2</accession>
<dbReference type="GO" id="GO:0005886">
    <property type="term" value="C:plasma membrane"/>
    <property type="evidence" value="ECO:0007669"/>
    <property type="project" value="UniProtKB-SubCell"/>
</dbReference>
<dbReference type="InterPro" id="IPR011701">
    <property type="entry name" value="MFS"/>
</dbReference>
<gene>
    <name evidence="7" type="ORF">MOO44_03800</name>
</gene>
<dbReference type="KEGG" id="lbe:MOO44_03800"/>
<feature type="transmembrane region" description="Helical" evidence="6">
    <location>
        <begin position="398"/>
        <end position="418"/>
    </location>
</feature>
<reference evidence="7" key="1">
    <citation type="journal article" date="2022" name="Int. J. Syst. Evol. Microbiol.">
        <title>Apilactobacillus apisilvae sp. nov., Nicolia spurrieriana gen. nov. sp. nov., Bombilactobacillus folatiphilus sp. nov. and Bombilactobacillus thymidiniphilus sp. nov., four new lactic acid bacterial isolates from stingless bees Tetragonula carbonaria and Austroplebeia australis.</title>
        <authorList>
            <person name="Oliphant S.A."/>
            <person name="Watson-Haigh N.S."/>
            <person name="Sumby K.M."/>
            <person name="Gardner J."/>
            <person name="Groom S."/>
            <person name="Jiranek V."/>
        </authorList>
    </citation>
    <scope>NUCLEOTIDE SEQUENCE</scope>
    <source>
        <strain evidence="7">SGEP1_A5</strain>
    </source>
</reference>
<dbReference type="GO" id="GO:0022857">
    <property type="term" value="F:transmembrane transporter activity"/>
    <property type="evidence" value="ECO:0007669"/>
    <property type="project" value="InterPro"/>
</dbReference>
<evidence type="ECO:0000256" key="2">
    <source>
        <dbReference type="ARBA" id="ARBA00022475"/>
    </source>
</evidence>
<evidence type="ECO:0000256" key="4">
    <source>
        <dbReference type="ARBA" id="ARBA00022989"/>
    </source>
</evidence>
<feature type="transmembrane region" description="Helical" evidence="6">
    <location>
        <begin position="182"/>
        <end position="201"/>
    </location>
</feature>
<feature type="transmembrane region" description="Helical" evidence="6">
    <location>
        <begin position="301"/>
        <end position="322"/>
    </location>
</feature>
<name>A0A976RTD2_9LACO</name>
<evidence type="ECO:0000256" key="1">
    <source>
        <dbReference type="ARBA" id="ARBA00004651"/>
    </source>
</evidence>
<feature type="transmembrane region" description="Helical" evidence="6">
    <location>
        <begin position="24"/>
        <end position="46"/>
    </location>
</feature>
<keyword evidence="8" id="KW-1185">Reference proteome</keyword>
<keyword evidence="3 6" id="KW-0812">Transmembrane</keyword>
<feature type="transmembrane region" description="Helical" evidence="6">
    <location>
        <begin position="52"/>
        <end position="73"/>
    </location>
</feature>
<organism evidence="7 8">
    <name type="scientific">Nicoliella spurrieriana</name>
    <dbReference type="NCBI Taxonomy" id="2925830"/>
    <lineage>
        <taxon>Bacteria</taxon>
        <taxon>Bacillati</taxon>
        <taxon>Bacillota</taxon>
        <taxon>Bacilli</taxon>
        <taxon>Lactobacillales</taxon>
        <taxon>Lactobacillaceae</taxon>
        <taxon>Nicoliella</taxon>
    </lineage>
</organism>
<evidence type="ECO:0000256" key="3">
    <source>
        <dbReference type="ARBA" id="ARBA00022692"/>
    </source>
</evidence>
<feature type="transmembrane region" description="Helical" evidence="6">
    <location>
        <begin position="328"/>
        <end position="353"/>
    </location>
</feature>
<dbReference type="Proteomes" id="UP000831181">
    <property type="component" value="Chromosome"/>
</dbReference>
<feature type="transmembrane region" description="Helical" evidence="6">
    <location>
        <begin position="373"/>
        <end position="392"/>
    </location>
</feature>
<dbReference type="AlphaFoldDB" id="A0A976RTD2"/>
<feature type="transmembrane region" description="Helical" evidence="6">
    <location>
        <begin position="271"/>
        <end position="292"/>
    </location>
</feature>
<dbReference type="SUPFAM" id="SSF103473">
    <property type="entry name" value="MFS general substrate transporter"/>
    <property type="match status" value="1"/>
</dbReference>
<keyword evidence="2" id="KW-1003">Cell membrane</keyword>
<keyword evidence="4 6" id="KW-1133">Transmembrane helix</keyword>
<dbReference type="RefSeq" id="WP_260117093.1">
    <property type="nucleotide sequence ID" value="NZ_CP093361.1"/>
</dbReference>
<dbReference type="EMBL" id="CP093361">
    <property type="protein sequence ID" value="UQS87291.1"/>
    <property type="molecule type" value="Genomic_DNA"/>
</dbReference>